<dbReference type="InterPro" id="IPR052336">
    <property type="entry name" value="MlaD_Phospholipid_Transporter"/>
</dbReference>
<comment type="caution">
    <text evidence="3">The sequence shown here is derived from an EMBL/GenBank/DDBJ whole genome shotgun (WGS) entry which is preliminary data.</text>
</comment>
<accession>A0A9D2UGU4</accession>
<dbReference type="Proteomes" id="UP000787625">
    <property type="component" value="Unassembled WGS sequence"/>
</dbReference>
<sequence>MKNLITREVKIGVAFVVALGILIYGINYLKGVDIFNPSKYVYVKYNNINGLIKSSPVYADGYRVGTVSDIIYDYANPGNIVVQVELDKDFRLPKGSYAELQTEMLGGVTMHFLMANNMRESYDVGDTIPGVLNSGVLGDLSQDFVPQIERMMPKLDSILTSVNKLLADERINSMLENADNTMSNLSATSASIKAMMANDVPAVMTKLNTIEDNVIVITDQLAAIDYVNTMASVNQTLEDVRRFTSQLNSKDNTIGLLLNDSSIYNNLNSTFENASNLLYDLKANPKRYVHFSLFGGKEKKNKE</sequence>
<gene>
    <name evidence="3" type="ORF">IAA93_00790</name>
</gene>
<organism evidence="3 4">
    <name type="scientific">Candidatus Avibacteroides avistercoris</name>
    <dbReference type="NCBI Taxonomy" id="2840690"/>
    <lineage>
        <taxon>Bacteria</taxon>
        <taxon>Pseudomonadati</taxon>
        <taxon>Bacteroidota</taxon>
        <taxon>Bacteroidia</taxon>
        <taxon>Bacteroidales</taxon>
        <taxon>Bacteroidaceae</taxon>
        <taxon>Bacteroidaceae incertae sedis</taxon>
        <taxon>Candidatus Avibacteroides</taxon>
    </lineage>
</organism>
<keyword evidence="1" id="KW-1133">Transmembrane helix</keyword>
<evidence type="ECO:0000313" key="3">
    <source>
        <dbReference type="EMBL" id="HJD52255.1"/>
    </source>
</evidence>
<evidence type="ECO:0000313" key="4">
    <source>
        <dbReference type="Proteomes" id="UP000787625"/>
    </source>
</evidence>
<feature type="transmembrane region" description="Helical" evidence="1">
    <location>
        <begin position="12"/>
        <end position="29"/>
    </location>
</feature>
<proteinExistence type="predicted"/>
<dbReference type="Pfam" id="PF02470">
    <property type="entry name" value="MlaD"/>
    <property type="match status" value="1"/>
</dbReference>
<dbReference type="PANTHER" id="PTHR33371:SF4">
    <property type="entry name" value="INTERMEMBRANE PHOSPHOLIPID TRANSPORT SYSTEM BINDING PROTEIN MLAD"/>
    <property type="match status" value="1"/>
</dbReference>
<reference evidence="3" key="1">
    <citation type="journal article" date="2021" name="PeerJ">
        <title>Extensive microbial diversity within the chicken gut microbiome revealed by metagenomics and culture.</title>
        <authorList>
            <person name="Gilroy R."/>
            <person name="Ravi A."/>
            <person name="Getino M."/>
            <person name="Pursley I."/>
            <person name="Horton D.L."/>
            <person name="Alikhan N.F."/>
            <person name="Baker D."/>
            <person name="Gharbi K."/>
            <person name="Hall N."/>
            <person name="Watson M."/>
            <person name="Adriaenssens E.M."/>
            <person name="Foster-Nyarko E."/>
            <person name="Jarju S."/>
            <person name="Secka A."/>
            <person name="Antonio M."/>
            <person name="Oren A."/>
            <person name="Chaudhuri R.R."/>
            <person name="La Ragione R."/>
            <person name="Hildebrand F."/>
            <person name="Pallen M.J."/>
        </authorList>
    </citation>
    <scope>NUCLEOTIDE SEQUENCE</scope>
    <source>
        <strain evidence="3">MalCec1-1739</strain>
    </source>
</reference>
<dbReference type="EMBL" id="DWUP01000014">
    <property type="protein sequence ID" value="HJD52255.1"/>
    <property type="molecule type" value="Genomic_DNA"/>
</dbReference>
<protein>
    <submittedName>
        <fullName evidence="3">MCE family protein</fullName>
    </submittedName>
</protein>
<dbReference type="PANTHER" id="PTHR33371">
    <property type="entry name" value="INTERMEMBRANE PHOSPHOLIPID TRANSPORT SYSTEM BINDING PROTEIN MLAD-RELATED"/>
    <property type="match status" value="1"/>
</dbReference>
<dbReference type="AlphaFoldDB" id="A0A9D2UGU4"/>
<reference evidence="3" key="2">
    <citation type="submission" date="2021-04" db="EMBL/GenBank/DDBJ databases">
        <authorList>
            <person name="Gilroy R."/>
        </authorList>
    </citation>
    <scope>NUCLEOTIDE SEQUENCE</scope>
    <source>
        <strain evidence="3">MalCec1-1739</strain>
    </source>
</reference>
<evidence type="ECO:0000256" key="1">
    <source>
        <dbReference type="SAM" id="Phobius"/>
    </source>
</evidence>
<evidence type="ECO:0000259" key="2">
    <source>
        <dbReference type="Pfam" id="PF02470"/>
    </source>
</evidence>
<keyword evidence="1" id="KW-0472">Membrane</keyword>
<dbReference type="InterPro" id="IPR003399">
    <property type="entry name" value="Mce/MlaD"/>
</dbReference>
<keyword evidence="1" id="KW-0812">Transmembrane</keyword>
<feature type="domain" description="Mce/MlaD" evidence="2">
    <location>
        <begin position="38"/>
        <end position="105"/>
    </location>
</feature>
<name>A0A9D2UGU4_9BACT</name>